<protein>
    <submittedName>
        <fullName evidence="2">Uncharacterized protein</fullName>
    </submittedName>
</protein>
<dbReference type="Gene3D" id="2.60.120.180">
    <property type="match status" value="1"/>
</dbReference>
<name>E0SSL4_IGNAA</name>
<dbReference type="CAZy" id="GH12">
    <property type="family name" value="Glycoside Hydrolase Family 12"/>
</dbReference>
<proteinExistence type="predicted"/>
<dbReference type="BioCyc" id="IAGG583356:GHAH-1790-MONOMER"/>
<dbReference type="STRING" id="583356.Igag_1802"/>
<keyword evidence="3" id="KW-1185">Reference proteome</keyword>
<dbReference type="GO" id="GO:0004553">
    <property type="term" value="F:hydrolase activity, hydrolyzing O-glycosyl compounds"/>
    <property type="evidence" value="ECO:0007669"/>
    <property type="project" value="InterPro"/>
</dbReference>
<feature type="transmembrane region" description="Helical" evidence="1">
    <location>
        <begin position="394"/>
        <end position="415"/>
    </location>
</feature>
<keyword evidence="1" id="KW-0472">Membrane</keyword>
<evidence type="ECO:0000313" key="2">
    <source>
        <dbReference type="EMBL" id="ADM28599.1"/>
    </source>
</evidence>
<dbReference type="Proteomes" id="UP000001304">
    <property type="component" value="Chromosome"/>
</dbReference>
<gene>
    <name evidence="2" type="ordered locus">Igag_1802</name>
</gene>
<dbReference type="HOGENOM" id="CLU_654899_0_0_2"/>
<organism evidence="2 3">
    <name type="scientific">Ignisphaera aggregans (strain DSM 17230 / JCM 13409 / AQ1.S1)</name>
    <dbReference type="NCBI Taxonomy" id="583356"/>
    <lineage>
        <taxon>Archaea</taxon>
        <taxon>Thermoproteota</taxon>
        <taxon>Thermoprotei</taxon>
        <taxon>Desulfurococcales</taxon>
        <taxon>Desulfurococcaceae</taxon>
        <taxon>Ignisphaera</taxon>
    </lineage>
</organism>
<keyword evidence="1" id="KW-0812">Transmembrane</keyword>
<dbReference type="AlphaFoldDB" id="E0SSL4"/>
<evidence type="ECO:0000256" key="1">
    <source>
        <dbReference type="SAM" id="Phobius"/>
    </source>
</evidence>
<reference evidence="2 3" key="1">
    <citation type="journal article" date="2010" name="Stand. Genomic Sci.">
        <title>Complete genome sequence of Ignisphaera aggregans type strain (AQ1.S1).</title>
        <authorList>
            <person name="Goker M."/>
            <person name="Held B."/>
            <person name="Lapidus A."/>
            <person name="Nolan M."/>
            <person name="Spring S."/>
            <person name="Yasawong M."/>
            <person name="Lucas S."/>
            <person name="Glavina Del Rio T."/>
            <person name="Tice H."/>
            <person name="Cheng J.F."/>
            <person name="Goodwin L."/>
            <person name="Tapia R."/>
            <person name="Pitluck S."/>
            <person name="Liolios K."/>
            <person name="Ivanova N."/>
            <person name="Mavromatis K."/>
            <person name="Mikhailova N."/>
            <person name="Pati A."/>
            <person name="Chen A."/>
            <person name="Palaniappan K."/>
            <person name="Brambilla E."/>
            <person name="Land M."/>
            <person name="Hauser L."/>
            <person name="Chang Y.J."/>
            <person name="Jeffries C.D."/>
            <person name="Brettin T."/>
            <person name="Detter J.C."/>
            <person name="Han C."/>
            <person name="Rohde M."/>
            <person name="Sikorski J."/>
            <person name="Woyke T."/>
            <person name="Bristow J."/>
            <person name="Eisen J.A."/>
            <person name="Markowitz V."/>
            <person name="Hugenholtz P."/>
            <person name="Kyrpides N.C."/>
            <person name="Klenk H.P."/>
        </authorList>
    </citation>
    <scope>NUCLEOTIDE SEQUENCE [LARGE SCALE GENOMIC DNA]</scope>
    <source>
        <strain evidence="3">DSM 17230 / JCM 13409 / AQ1.S1</strain>
    </source>
</reference>
<evidence type="ECO:0000313" key="3">
    <source>
        <dbReference type="Proteomes" id="UP000001304"/>
    </source>
</evidence>
<sequence length="419" mass="45567">MRRYRILTLVLLSLLLIPIITVVNSEQGLAKIFPVDVSATRTASPDNRWVSVDLPYASFMANLWNLAGGAQGTMDMKITPMGADIYGSWSNLPTEVRIQGGPGIRYGKNIWGGNPPAHPLYRIPKKVTDLPYAVFFANYTVYEEESTLPITVTLFLWTVKSVRDGGTKAGDVLIIVRPYRHPGVPLTSPPQLNVTAPIIVDNNLVYAEFGVYVGNLDRSADTHTTITFELLAPIKSGRVGIPIPEFISLAANILPQLRPDLWTPSDVLGNTLQMIDFVFEWYSNPQGAGTFKWSLYEVSFLVGANVVLNTVTTTVPTTITSTVTSVIPTTIVSTNTITTTMEKTVVQTVTTTSVETIPTTITKTSIETTTVRTTTTALATVTTTLTTTVTETNWAIVGIVAVVLLLVGIGIGYMIKKPK</sequence>
<accession>E0SSL4</accession>
<dbReference type="EMBL" id="CP002098">
    <property type="protein sequence ID" value="ADM28599.1"/>
    <property type="molecule type" value="Genomic_DNA"/>
</dbReference>
<keyword evidence="1" id="KW-1133">Transmembrane helix</keyword>
<dbReference type="KEGG" id="iag:Igag_1802"/>
<dbReference type="InterPro" id="IPR013319">
    <property type="entry name" value="GH11/12"/>
</dbReference>